<organism evidence="2 3">
    <name type="scientific">Prorocentrum cordatum</name>
    <dbReference type="NCBI Taxonomy" id="2364126"/>
    <lineage>
        <taxon>Eukaryota</taxon>
        <taxon>Sar</taxon>
        <taxon>Alveolata</taxon>
        <taxon>Dinophyceae</taxon>
        <taxon>Prorocentrales</taxon>
        <taxon>Prorocentraceae</taxon>
        <taxon>Prorocentrum</taxon>
    </lineage>
</organism>
<feature type="non-terminal residue" evidence="2">
    <location>
        <position position="219"/>
    </location>
</feature>
<dbReference type="Proteomes" id="UP001189429">
    <property type="component" value="Unassembled WGS sequence"/>
</dbReference>
<feature type="region of interest" description="Disordered" evidence="1">
    <location>
        <begin position="189"/>
        <end position="219"/>
    </location>
</feature>
<reference evidence="2" key="1">
    <citation type="submission" date="2023-10" db="EMBL/GenBank/DDBJ databases">
        <authorList>
            <person name="Chen Y."/>
            <person name="Shah S."/>
            <person name="Dougan E. K."/>
            <person name="Thang M."/>
            <person name="Chan C."/>
        </authorList>
    </citation>
    <scope>NUCLEOTIDE SEQUENCE [LARGE SCALE GENOMIC DNA]</scope>
</reference>
<gene>
    <name evidence="2" type="ORF">PCOR1329_LOCUS84622</name>
</gene>
<comment type="caution">
    <text evidence="2">The sequence shown here is derived from an EMBL/GenBank/DDBJ whole genome shotgun (WGS) entry which is preliminary data.</text>
</comment>
<evidence type="ECO:0000313" key="2">
    <source>
        <dbReference type="EMBL" id="CAK0910429.1"/>
    </source>
</evidence>
<proteinExistence type="predicted"/>
<sequence>MADSQRRFCHPPPPPPPAHGCRQPAAVEQLEQAPVKQLPRWERLRLAVEAQQTAKEQFDKQVTPQVEAPVVSPFSPQLGVSSSSPIQAATEEPALLPKAMEEDTLDYSVAQGATTSTSTPTAPRKRRRKHMLNDYKSILKRLKEESPAGQEPDMAYVAAMAMGWIANPTDATSEALIFYIGDGDFPDAGGEGVAPDMSALSGGVSQEGSGMSADSGGAL</sequence>
<protein>
    <submittedName>
        <fullName evidence="2">Uncharacterized protein</fullName>
    </submittedName>
</protein>
<accession>A0ABN9YH88</accession>
<evidence type="ECO:0000313" key="3">
    <source>
        <dbReference type="Proteomes" id="UP001189429"/>
    </source>
</evidence>
<keyword evidence="3" id="KW-1185">Reference proteome</keyword>
<evidence type="ECO:0000256" key="1">
    <source>
        <dbReference type="SAM" id="MobiDB-lite"/>
    </source>
</evidence>
<dbReference type="EMBL" id="CAUYUJ010022394">
    <property type="protein sequence ID" value="CAK0910429.1"/>
    <property type="molecule type" value="Genomic_DNA"/>
</dbReference>
<name>A0ABN9YH88_9DINO</name>
<feature type="region of interest" description="Disordered" evidence="1">
    <location>
        <begin position="1"/>
        <end position="24"/>
    </location>
</feature>